<dbReference type="AlphaFoldDB" id="A0AA40I7M8"/>
<reference evidence="2" key="1">
    <citation type="submission" date="2023-06" db="EMBL/GenBank/DDBJ databases">
        <title>Reference genome for the Northern bat (Eptesicus nilssonii), a most northern bat species.</title>
        <authorList>
            <person name="Laine V.N."/>
            <person name="Pulliainen A.T."/>
            <person name="Lilley T.M."/>
        </authorList>
    </citation>
    <scope>NUCLEOTIDE SEQUENCE</scope>
    <source>
        <strain evidence="2">BLF_Eptnil</strain>
        <tissue evidence="2">Kidney</tissue>
    </source>
</reference>
<feature type="region of interest" description="Disordered" evidence="1">
    <location>
        <begin position="207"/>
        <end position="234"/>
    </location>
</feature>
<sequence length="396" mass="44519">MNGLDAFGKRTRSVLCPTVKTSWYGGFGCGLGHCSGLGGSVAYFPGHISNFTNEVLMKESEKEEESPDSKRKDADAIKATLRSENQRLEILVNIFSVLYPAANEKTVENCNLKREYYTDGYFGRVETTVANTKSEATQLQKQLQARVFTDSDNNSKLQMNSTNMAQNFKGNETKLKNLERESAQIQLNTGQVCNAKGVLLGDLDFISPEPSPESADSLKAIDSDKLSESSKLPQEEIEELRKSTQEKHAVIKTLQKGNRRLSDSIATISELERKQREPTYSEIRQEKRNKMFSKTYLRKRSSTQSKKGRKSSIIRDKYATFYDEERKGFEICCIEENGSCFGATIERKRRGQDQGIKLAFKCSYINAAKDRYVLTAERQSHAGTETDTDGGLCLTE</sequence>
<gene>
    <name evidence="2" type="ORF">QTO34_013181</name>
</gene>
<organism evidence="2 3">
    <name type="scientific">Cnephaeus nilssonii</name>
    <name type="common">Northern bat</name>
    <name type="synonym">Eptesicus nilssonii</name>
    <dbReference type="NCBI Taxonomy" id="3371016"/>
    <lineage>
        <taxon>Eukaryota</taxon>
        <taxon>Metazoa</taxon>
        <taxon>Chordata</taxon>
        <taxon>Craniata</taxon>
        <taxon>Vertebrata</taxon>
        <taxon>Euteleostomi</taxon>
        <taxon>Mammalia</taxon>
        <taxon>Eutheria</taxon>
        <taxon>Laurasiatheria</taxon>
        <taxon>Chiroptera</taxon>
        <taxon>Yangochiroptera</taxon>
        <taxon>Vespertilionidae</taxon>
        <taxon>Cnephaeus</taxon>
    </lineage>
</organism>
<protein>
    <submittedName>
        <fullName evidence="2">Uncharacterized protein</fullName>
    </submittedName>
</protein>
<comment type="caution">
    <text evidence="2">The sequence shown here is derived from an EMBL/GenBank/DDBJ whole genome shotgun (WGS) entry which is preliminary data.</text>
</comment>
<evidence type="ECO:0000256" key="1">
    <source>
        <dbReference type="SAM" id="MobiDB-lite"/>
    </source>
</evidence>
<accession>A0AA40I7M8</accession>
<name>A0AA40I7M8_CNENI</name>
<dbReference type="EMBL" id="JAULJE010000003">
    <property type="protein sequence ID" value="KAK1344484.1"/>
    <property type="molecule type" value="Genomic_DNA"/>
</dbReference>
<proteinExistence type="predicted"/>
<evidence type="ECO:0000313" key="3">
    <source>
        <dbReference type="Proteomes" id="UP001177744"/>
    </source>
</evidence>
<feature type="compositionally biased region" description="Basic and acidic residues" evidence="1">
    <location>
        <begin position="219"/>
        <end position="228"/>
    </location>
</feature>
<dbReference type="Proteomes" id="UP001177744">
    <property type="component" value="Unassembled WGS sequence"/>
</dbReference>
<keyword evidence="3" id="KW-1185">Reference proteome</keyword>
<evidence type="ECO:0000313" key="2">
    <source>
        <dbReference type="EMBL" id="KAK1344484.1"/>
    </source>
</evidence>